<keyword evidence="1" id="KW-0732">Signal</keyword>
<evidence type="ECO:0000313" key="2">
    <source>
        <dbReference type="EMBL" id="GFH52839.1"/>
    </source>
</evidence>
<feature type="chain" id="PRO_5041985831" evidence="1">
    <location>
        <begin position="21"/>
        <end position="169"/>
    </location>
</feature>
<dbReference type="Pfam" id="PF25192">
    <property type="entry name" value="DiatomPyrShell"/>
    <property type="match status" value="1"/>
</dbReference>
<dbReference type="AlphaFoldDB" id="A0AAD3CVV8"/>
<organism evidence="2 3">
    <name type="scientific">Chaetoceros tenuissimus</name>
    <dbReference type="NCBI Taxonomy" id="426638"/>
    <lineage>
        <taxon>Eukaryota</taxon>
        <taxon>Sar</taxon>
        <taxon>Stramenopiles</taxon>
        <taxon>Ochrophyta</taxon>
        <taxon>Bacillariophyta</taxon>
        <taxon>Coscinodiscophyceae</taxon>
        <taxon>Chaetocerotophycidae</taxon>
        <taxon>Chaetocerotales</taxon>
        <taxon>Chaetocerotaceae</taxon>
        <taxon>Chaetoceros</taxon>
    </lineage>
</organism>
<protein>
    <submittedName>
        <fullName evidence="2">Uncharacterized protein</fullName>
    </submittedName>
</protein>
<gene>
    <name evidence="2" type="ORF">CTEN210_09315</name>
</gene>
<reference evidence="2 3" key="1">
    <citation type="journal article" date="2021" name="Sci. Rep.">
        <title>The genome of the diatom Chaetoceros tenuissimus carries an ancient integrated fragment of an extant virus.</title>
        <authorList>
            <person name="Hongo Y."/>
            <person name="Kimura K."/>
            <person name="Takaki Y."/>
            <person name="Yoshida Y."/>
            <person name="Baba S."/>
            <person name="Kobayashi G."/>
            <person name="Nagasaki K."/>
            <person name="Hano T."/>
            <person name="Tomaru Y."/>
        </authorList>
    </citation>
    <scope>NUCLEOTIDE SEQUENCE [LARGE SCALE GENOMIC DNA]</scope>
    <source>
        <strain evidence="2 3">NIES-3715</strain>
    </source>
</reference>
<comment type="caution">
    <text evidence="2">The sequence shown here is derived from an EMBL/GenBank/DDBJ whole genome shotgun (WGS) entry which is preliminary data.</text>
</comment>
<feature type="signal peptide" evidence="1">
    <location>
        <begin position="1"/>
        <end position="20"/>
    </location>
</feature>
<dbReference type="InterPro" id="IPR057491">
    <property type="entry name" value="DiatomPyrShell"/>
</dbReference>
<evidence type="ECO:0000313" key="3">
    <source>
        <dbReference type="Proteomes" id="UP001054902"/>
    </source>
</evidence>
<proteinExistence type="predicted"/>
<dbReference type="Proteomes" id="UP001054902">
    <property type="component" value="Unassembled WGS sequence"/>
</dbReference>
<dbReference type="EMBL" id="BLLK01000046">
    <property type="protein sequence ID" value="GFH52839.1"/>
    <property type="molecule type" value="Genomic_DNA"/>
</dbReference>
<evidence type="ECO:0000256" key="1">
    <source>
        <dbReference type="SAM" id="SignalP"/>
    </source>
</evidence>
<sequence length="169" mass="18663">MLHSLSVMILALMLVVSVSSFAPSQKTRQVTQTTDRIPFSSPTLLQSSKRENLFETAPYKTVQGGTVFTIPFPTNVQSVYVAIKTEGTPLHARVELLQGPSNKRQTMEVYTEDGLERPFDCILQSRGNGNVIRIVNTATIEYPIYAAVEPYEINDNAAGGGGEPLMRWN</sequence>
<keyword evidence="3" id="KW-1185">Reference proteome</keyword>
<name>A0AAD3CVV8_9STRA</name>
<accession>A0AAD3CVV8</accession>